<evidence type="ECO:0000256" key="9">
    <source>
        <dbReference type="ARBA" id="ARBA00023180"/>
    </source>
</evidence>
<dbReference type="RefSeq" id="XP_014673248.1">
    <property type="nucleotide sequence ID" value="XM_014817762.1"/>
</dbReference>
<evidence type="ECO:0000256" key="3">
    <source>
        <dbReference type="ARBA" id="ARBA00015303"/>
    </source>
</evidence>
<evidence type="ECO:0000256" key="8">
    <source>
        <dbReference type="ARBA" id="ARBA00023136"/>
    </source>
</evidence>
<organism evidence="12 13">
    <name type="scientific">Priapulus caudatus</name>
    <name type="common">Priapulid worm</name>
    <dbReference type="NCBI Taxonomy" id="37621"/>
    <lineage>
        <taxon>Eukaryota</taxon>
        <taxon>Metazoa</taxon>
        <taxon>Ecdysozoa</taxon>
        <taxon>Scalidophora</taxon>
        <taxon>Priapulida</taxon>
        <taxon>Priapulimorpha</taxon>
        <taxon>Priapulimorphida</taxon>
        <taxon>Priapulidae</taxon>
        <taxon>Priapulus</taxon>
    </lineage>
</organism>
<keyword evidence="7" id="KW-1133">Transmembrane helix</keyword>
<keyword evidence="6" id="KW-0914">Notch signaling pathway</keyword>
<sequence>MEQEYISFQALLIFILVNLGSSDRIHNKIYFDMHNKTACVRLLNGTHQIGCQSSERGNVGVVHLIENVDDVEWLRSTGPHSPYVAVVTSDFYNLKSLKALKDSGKVNGVLVIPSNVTHPSPPANGSSPEYSCPNEGYGMYGKEDGDGYSDCNVTTWNPVGDAMNFWDWSIPIFLLDNVMDIRSLLECYKRHNEPSEDGEARDWPLCAAELGDRMFAAIDSVTCIRRTKLSQSLVRFGSGHCDPLGDKNVWATLRPVTKSNPPAAKSIVVAAAREAFDYIGSSRMVHDMEAGRFPSPLVDRLASQTALINLTHISHIVEVSQVARIHAGELWLHSDPRMRKNAEVNRTVSELVELLRGHALEVNLKAQEPALKQPLPPASAQRFLRNSSNIPTVVIADHEAEYRNKCVRVQRRRAQSLSISVSQSFTLAISPS</sequence>
<evidence type="ECO:0000256" key="10">
    <source>
        <dbReference type="SAM" id="SignalP"/>
    </source>
</evidence>
<gene>
    <name evidence="13" type="primary">LOC106813585</name>
</gene>
<dbReference type="InterPro" id="IPR008710">
    <property type="entry name" value="Nicastrin"/>
</dbReference>
<protein>
    <recommendedName>
        <fullName evidence="3">Nicastrin</fullName>
    </recommendedName>
</protein>
<proteinExistence type="inferred from homology"/>
<reference evidence="13" key="1">
    <citation type="submission" date="2025-08" db="UniProtKB">
        <authorList>
            <consortium name="RefSeq"/>
        </authorList>
    </citation>
    <scope>IDENTIFICATION</scope>
</reference>
<keyword evidence="4" id="KW-0812">Transmembrane</keyword>
<dbReference type="Pfam" id="PF18266">
    <property type="entry name" value="Ncstrn_small"/>
    <property type="match status" value="1"/>
</dbReference>
<feature type="signal peptide" evidence="10">
    <location>
        <begin position="1"/>
        <end position="22"/>
    </location>
</feature>
<name>A0ABM1EM27_PRICU</name>
<evidence type="ECO:0000313" key="13">
    <source>
        <dbReference type="RefSeq" id="XP_014673248.1"/>
    </source>
</evidence>
<keyword evidence="5 10" id="KW-0732">Signal</keyword>
<dbReference type="PANTHER" id="PTHR21092:SF0">
    <property type="entry name" value="NICASTRIN"/>
    <property type="match status" value="1"/>
</dbReference>
<evidence type="ECO:0000313" key="12">
    <source>
        <dbReference type="Proteomes" id="UP000695022"/>
    </source>
</evidence>
<dbReference type="InterPro" id="IPR041084">
    <property type="entry name" value="Ncstrn_small"/>
</dbReference>
<evidence type="ECO:0000256" key="6">
    <source>
        <dbReference type="ARBA" id="ARBA00022976"/>
    </source>
</evidence>
<comment type="similarity">
    <text evidence="2">Belongs to the nicastrin family.</text>
</comment>
<accession>A0ABM1EM27</accession>
<feature type="domain" description="Nicastrin small lobe" evidence="11">
    <location>
        <begin position="38"/>
        <end position="216"/>
    </location>
</feature>
<comment type="subcellular location">
    <subcellularLocation>
        <location evidence="1">Membrane</location>
        <topology evidence="1">Single-pass type I membrane protein</topology>
    </subcellularLocation>
</comment>
<keyword evidence="8" id="KW-0472">Membrane</keyword>
<keyword evidence="9" id="KW-0325">Glycoprotein</keyword>
<dbReference type="PANTHER" id="PTHR21092">
    <property type="entry name" value="NICASTRIN"/>
    <property type="match status" value="1"/>
</dbReference>
<evidence type="ECO:0000256" key="5">
    <source>
        <dbReference type="ARBA" id="ARBA00022729"/>
    </source>
</evidence>
<evidence type="ECO:0000256" key="7">
    <source>
        <dbReference type="ARBA" id="ARBA00022989"/>
    </source>
</evidence>
<keyword evidence="12" id="KW-1185">Reference proteome</keyword>
<evidence type="ECO:0000259" key="11">
    <source>
        <dbReference type="Pfam" id="PF18266"/>
    </source>
</evidence>
<dbReference type="Proteomes" id="UP000695022">
    <property type="component" value="Unplaced"/>
</dbReference>
<evidence type="ECO:0000256" key="1">
    <source>
        <dbReference type="ARBA" id="ARBA00004479"/>
    </source>
</evidence>
<evidence type="ECO:0000256" key="4">
    <source>
        <dbReference type="ARBA" id="ARBA00022692"/>
    </source>
</evidence>
<dbReference type="Pfam" id="PF05450">
    <property type="entry name" value="Nicastrin"/>
    <property type="match status" value="1"/>
</dbReference>
<dbReference type="GeneID" id="106813585"/>
<feature type="chain" id="PRO_5045742684" description="Nicastrin" evidence="10">
    <location>
        <begin position="23"/>
        <end position="432"/>
    </location>
</feature>
<evidence type="ECO:0000256" key="2">
    <source>
        <dbReference type="ARBA" id="ARBA00007717"/>
    </source>
</evidence>